<keyword evidence="1" id="KW-0732">Signal</keyword>
<accession>A0ABV8T565</accession>
<keyword evidence="3" id="KW-1185">Reference proteome</keyword>
<comment type="caution">
    <text evidence="2">The sequence shown here is derived from an EMBL/GenBank/DDBJ whole genome shotgun (WGS) entry which is preliminary data.</text>
</comment>
<evidence type="ECO:0000313" key="2">
    <source>
        <dbReference type="EMBL" id="MFC4314917.1"/>
    </source>
</evidence>
<evidence type="ECO:0000313" key="3">
    <source>
        <dbReference type="Proteomes" id="UP001595904"/>
    </source>
</evidence>
<sequence>MSNAKLFVSMLLTGLCAQAAHATSGSTKALEGMWCSQDESAGATIVQYSAKDSEVTAFTVLSEADPRRIGSQDSIELTAEAPNVFVRRALVGADEEFSVQSGQLTVNSLWISNRGTRNETRQVLATQTYYKCDMGQALRRAQAFMSSPKAEEATRMALLKDEQVELEMTRNASKDAYYAGLIRQLKLSPRL</sequence>
<organism evidence="2 3">
    <name type="scientific">Steroidobacter flavus</name>
    <dbReference type="NCBI Taxonomy" id="1842136"/>
    <lineage>
        <taxon>Bacteria</taxon>
        <taxon>Pseudomonadati</taxon>
        <taxon>Pseudomonadota</taxon>
        <taxon>Gammaproteobacteria</taxon>
        <taxon>Steroidobacterales</taxon>
        <taxon>Steroidobacteraceae</taxon>
        <taxon>Steroidobacter</taxon>
    </lineage>
</organism>
<evidence type="ECO:0000256" key="1">
    <source>
        <dbReference type="SAM" id="SignalP"/>
    </source>
</evidence>
<name>A0ABV8T565_9GAMM</name>
<feature type="signal peptide" evidence="1">
    <location>
        <begin position="1"/>
        <end position="22"/>
    </location>
</feature>
<protein>
    <submittedName>
        <fullName evidence="2">Uncharacterized protein</fullName>
    </submittedName>
</protein>
<feature type="chain" id="PRO_5046438415" evidence="1">
    <location>
        <begin position="23"/>
        <end position="191"/>
    </location>
</feature>
<dbReference type="RefSeq" id="WP_380606487.1">
    <property type="nucleotide sequence ID" value="NZ_JBHSDU010000015.1"/>
</dbReference>
<dbReference type="Proteomes" id="UP001595904">
    <property type="component" value="Unassembled WGS sequence"/>
</dbReference>
<reference evidence="3" key="1">
    <citation type="journal article" date="2019" name="Int. J. Syst. Evol. Microbiol.">
        <title>The Global Catalogue of Microorganisms (GCM) 10K type strain sequencing project: providing services to taxonomists for standard genome sequencing and annotation.</title>
        <authorList>
            <consortium name="The Broad Institute Genomics Platform"/>
            <consortium name="The Broad Institute Genome Sequencing Center for Infectious Disease"/>
            <person name="Wu L."/>
            <person name="Ma J."/>
        </authorList>
    </citation>
    <scope>NUCLEOTIDE SEQUENCE [LARGE SCALE GENOMIC DNA]</scope>
    <source>
        <strain evidence="3">CGMCC 1.10759</strain>
    </source>
</reference>
<proteinExistence type="predicted"/>
<dbReference type="EMBL" id="JBHSDU010000015">
    <property type="protein sequence ID" value="MFC4314917.1"/>
    <property type="molecule type" value="Genomic_DNA"/>
</dbReference>
<gene>
    <name evidence="2" type="ORF">ACFPN2_37995</name>
</gene>